<dbReference type="Gene3D" id="3.30.300.180">
    <property type="match status" value="1"/>
</dbReference>
<dbReference type="EMBL" id="JADCKQ010000014">
    <property type="protein sequence ID" value="MBI1495113.1"/>
    <property type="molecule type" value="Genomic_DNA"/>
</dbReference>
<comment type="caution">
    <text evidence="2">The sequence shown here is derived from an EMBL/GenBank/DDBJ whole genome shotgun (WGS) entry which is preliminary data.</text>
</comment>
<dbReference type="InterPro" id="IPR038454">
    <property type="entry name" value="DnaA_N_sf"/>
</dbReference>
<feature type="domain" description="DnaA N-terminal" evidence="1">
    <location>
        <begin position="172"/>
        <end position="229"/>
    </location>
</feature>
<dbReference type="Proteomes" id="UP000640583">
    <property type="component" value="Unassembled WGS sequence"/>
</dbReference>
<dbReference type="InterPro" id="IPR024633">
    <property type="entry name" value="DnaA_N_dom"/>
</dbReference>
<gene>
    <name evidence="2" type="ORF">H1D41_15825</name>
</gene>
<sequence length="245" mass="28190">MQTKRYTGLNAGSLKYDLLTALTVTGLHGSPGLQATMIRLTALITARYNWTQDELTVGQRDIARMWNLNERTVKREIKRCLDAKILICKRQGVRGRVGAYRLNLPEIYRLSQPHWDAVGPDFVERMQESDPRQQAQPETPKVVQVNFAPVPVDEPLPEENTETADQSPRGRWRQVARRLKELQPQLWTSWFSKLQFLSGEGRVICLKAQNRFSSQYILTHLDQMLHEAIEAEFGPGFRLQILHEG</sequence>
<proteinExistence type="predicted"/>
<evidence type="ECO:0000313" key="2">
    <source>
        <dbReference type="EMBL" id="MBI1495113.1"/>
    </source>
</evidence>
<organism evidence="2 3">
    <name type="scientific">Halocynthiibacter styelae</name>
    <dbReference type="NCBI Taxonomy" id="2761955"/>
    <lineage>
        <taxon>Bacteria</taxon>
        <taxon>Pseudomonadati</taxon>
        <taxon>Pseudomonadota</taxon>
        <taxon>Alphaproteobacteria</taxon>
        <taxon>Rhodobacterales</taxon>
        <taxon>Paracoccaceae</taxon>
        <taxon>Halocynthiibacter</taxon>
    </lineage>
</organism>
<protein>
    <recommendedName>
        <fullName evidence="1">DnaA N-terminal domain-containing protein</fullName>
    </recommendedName>
</protein>
<keyword evidence="3" id="KW-1185">Reference proteome</keyword>
<reference evidence="2" key="1">
    <citation type="submission" date="2020-10" db="EMBL/GenBank/DDBJ databases">
        <title>Paenihalocynthiibacter styelae gen. nov., sp. nov., isolated from stalked sea squirt Styela clava.</title>
        <authorList>
            <person name="Kim Y.-O."/>
            <person name="Yoon J.-H."/>
        </authorList>
    </citation>
    <scope>NUCLEOTIDE SEQUENCE</scope>
    <source>
        <strain evidence="2">MYP1-1</strain>
    </source>
</reference>
<evidence type="ECO:0000313" key="3">
    <source>
        <dbReference type="Proteomes" id="UP000640583"/>
    </source>
</evidence>
<name>A0A8J7IKX7_9RHOB</name>
<evidence type="ECO:0000259" key="1">
    <source>
        <dbReference type="Pfam" id="PF11638"/>
    </source>
</evidence>
<dbReference type="Pfam" id="PF11638">
    <property type="entry name" value="DnaA_N"/>
    <property type="match status" value="1"/>
</dbReference>
<dbReference type="AlphaFoldDB" id="A0A8J7IKX7"/>
<accession>A0A8J7IKX7</accession>